<name>M6FM45_9LEPT</name>
<reference evidence="1 2" key="1">
    <citation type="submission" date="2013-01" db="EMBL/GenBank/DDBJ databases">
        <authorList>
            <person name="Harkins D.M."/>
            <person name="Durkin A.S."/>
            <person name="Brinkac L.M."/>
            <person name="Haft D.H."/>
            <person name="Selengut J.D."/>
            <person name="Sanka R."/>
            <person name="DePew J."/>
            <person name="Purushe J."/>
            <person name="Hospenthal D.R."/>
            <person name="Murray C.K."/>
            <person name="Pimentel G."/>
            <person name="Wasfy M."/>
            <person name="Vinetz J.M."/>
            <person name="Sutton G.G."/>
            <person name="Nierman W.C."/>
            <person name="Fouts D.E."/>
        </authorList>
    </citation>
    <scope>NUCLEOTIDE SEQUENCE [LARGE SCALE GENOMIC DNA]</scope>
    <source>
        <strain evidence="1 2">2006001855</strain>
    </source>
</reference>
<proteinExistence type="predicted"/>
<dbReference type="AlphaFoldDB" id="M6FM45"/>
<sequence length="55" mass="6703">MITPRCISNLCKKLRASRIRVNERSFSEKRLSIREHEIEHTLIRKRKQKKRAILM</sequence>
<gene>
    <name evidence="1" type="ORF">LEP1GSC038_3472</name>
</gene>
<evidence type="ECO:0000313" key="1">
    <source>
        <dbReference type="EMBL" id="EMM73858.1"/>
    </source>
</evidence>
<organism evidence="1 2">
    <name type="scientific">Leptospira weilii str. 2006001855</name>
    <dbReference type="NCBI Taxonomy" id="996804"/>
    <lineage>
        <taxon>Bacteria</taxon>
        <taxon>Pseudomonadati</taxon>
        <taxon>Spirochaetota</taxon>
        <taxon>Spirochaetia</taxon>
        <taxon>Leptospirales</taxon>
        <taxon>Leptospiraceae</taxon>
        <taxon>Leptospira</taxon>
    </lineage>
</organism>
<evidence type="ECO:0000313" key="2">
    <source>
        <dbReference type="Proteomes" id="UP000012101"/>
    </source>
</evidence>
<protein>
    <submittedName>
        <fullName evidence="1">Uncharacterized protein</fullName>
    </submittedName>
</protein>
<accession>M6FM45</accession>
<dbReference type="Proteomes" id="UP000012101">
    <property type="component" value="Unassembled WGS sequence"/>
</dbReference>
<comment type="caution">
    <text evidence="1">The sequence shown here is derived from an EMBL/GenBank/DDBJ whole genome shotgun (WGS) entry which is preliminary data.</text>
</comment>
<dbReference type="EMBL" id="AFJM02000023">
    <property type="protein sequence ID" value="EMM73858.1"/>
    <property type="molecule type" value="Genomic_DNA"/>
</dbReference>